<organism evidence="2 3">
    <name type="scientific">Aneurinibacillus aneurinilyticus ATCC 12856</name>
    <dbReference type="NCBI Taxonomy" id="649747"/>
    <lineage>
        <taxon>Bacteria</taxon>
        <taxon>Bacillati</taxon>
        <taxon>Bacillota</taxon>
        <taxon>Bacilli</taxon>
        <taxon>Bacillales</taxon>
        <taxon>Paenibacillaceae</taxon>
        <taxon>Aneurinibacillus group</taxon>
        <taxon>Aneurinibacillus</taxon>
    </lineage>
</organism>
<evidence type="ECO:0000256" key="1">
    <source>
        <dbReference type="SAM" id="Phobius"/>
    </source>
</evidence>
<reference evidence="2 3" key="1">
    <citation type="submission" date="2013-08" db="EMBL/GenBank/DDBJ databases">
        <authorList>
            <person name="Weinstock G."/>
            <person name="Sodergren E."/>
            <person name="Wylie T."/>
            <person name="Fulton L."/>
            <person name="Fulton R."/>
            <person name="Fronick C."/>
            <person name="O'Laughlin M."/>
            <person name="Godfrey J."/>
            <person name="Miner T."/>
            <person name="Herter B."/>
            <person name="Appelbaum E."/>
            <person name="Cordes M."/>
            <person name="Lek S."/>
            <person name="Wollam A."/>
            <person name="Pepin K.H."/>
            <person name="Palsikar V.B."/>
            <person name="Mitreva M."/>
            <person name="Wilson R.K."/>
        </authorList>
    </citation>
    <scope>NUCLEOTIDE SEQUENCE [LARGE SCALE GENOMIC DNA]</scope>
    <source>
        <strain evidence="2 3">ATCC 12856</strain>
    </source>
</reference>
<sequence>MIRKEIGKYVYSAIRKSKRKSKRKREVGRSKGAPFLFSLYFVCFYIV</sequence>
<proteinExistence type="predicted"/>
<dbReference type="EMBL" id="AWSJ01000016">
    <property type="protein sequence ID" value="ERI11733.1"/>
    <property type="molecule type" value="Genomic_DNA"/>
</dbReference>
<name>U1XB19_ANEAE</name>
<keyword evidence="3" id="KW-1185">Reference proteome</keyword>
<dbReference type="AlphaFoldDB" id="U1XB19"/>
<dbReference type="Proteomes" id="UP000016511">
    <property type="component" value="Unassembled WGS sequence"/>
</dbReference>
<accession>U1XB19</accession>
<protein>
    <submittedName>
        <fullName evidence="2">Uncharacterized protein</fullName>
    </submittedName>
</protein>
<keyword evidence="1" id="KW-1133">Transmembrane helix</keyword>
<dbReference type="STRING" id="649747.HMPREF0083_00165"/>
<keyword evidence="1" id="KW-0472">Membrane</keyword>
<evidence type="ECO:0000313" key="2">
    <source>
        <dbReference type="EMBL" id="ERI11733.1"/>
    </source>
</evidence>
<comment type="caution">
    <text evidence="2">The sequence shown here is derived from an EMBL/GenBank/DDBJ whole genome shotgun (WGS) entry which is preliminary data.</text>
</comment>
<dbReference type="PATRIC" id="fig|649747.3.peg.144"/>
<keyword evidence="1" id="KW-0812">Transmembrane</keyword>
<gene>
    <name evidence="2" type="ORF">HMPREF0083_00165</name>
</gene>
<feature type="transmembrane region" description="Helical" evidence="1">
    <location>
        <begin position="28"/>
        <end position="46"/>
    </location>
</feature>
<evidence type="ECO:0000313" key="3">
    <source>
        <dbReference type="Proteomes" id="UP000016511"/>
    </source>
</evidence>
<dbReference type="HOGENOM" id="CLU_3164021_0_0_9"/>